<keyword evidence="3" id="KW-1185">Reference proteome</keyword>
<gene>
    <name evidence="2" type="ORF">RJT34_24572</name>
</gene>
<evidence type="ECO:0000256" key="1">
    <source>
        <dbReference type="SAM" id="MobiDB-lite"/>
    </source>
</evidence>
<proteinExistence type="predicted"/>
<dbReference type="Proteomes" id="UP001359559">
    <property type="component" value="Unassembled WGS sequence"/>
</dbReference>
<accession>A0AAN9II47</accession>
<evidence type="ECO:0000313" key="2">
    <source>
        <dbReference type="EMBL" id="KAK7279519.1"/>
    </source>
</evidence>
<evidence type="ECO:0000313" key="3">
    <source>
        <dbReference type="Proteomes" id="UP001359559"/>
    </source>
</evidence>
<feature type="compositionally biased region" description="Polar residues" evidence="1">
    <location>
        <begin position="78"/>
        <end position="88"/>
    </location>
</feature>
<feature type="compositionally biased region" description="Basic and acidic residues" evidence="1">
    <location>
        <begin position="7"/>
        <end position="23"/>
    </location>
</feature>
<organism evidence="2 3">
    <name type="scientific">Clitoria ternatea</name>
    <name type="common">Butterfly pea</name>
    <dbReference type="NCBI Taxonomy" id="43366"/>
    <lineage>
        <taxon>Eukaryota</taxon>
        <taxon>Viridiplantae</taxon>
        <taxon>Streptophyta</taxon>
        <taxon>Embryophyta</taxon>
        <taxon>Tracheophyta</taxon>
        <taxon>Spermatophyta</taxon>
        <taxon>Magnoliopsida</taxon>
        <taxon>eudicotyledons</taxon>
        <taxon>Gunneridae</taxon>
        <taxon>Pentapetalae</taxon>
        <taxon>rosids</taxon>
        <taxon>fabids</taxon>
        <taxon>Fabales</taxon>
        <taxon>Fabaceae</taxon>
        <taxon>Papilionoideae</taxon>
        <taxon>50 kb inversion clade</taxon>
        <taxon>NPAAA clade</taxon>
        <taxon>indigoferoid/millettioid clade</taxon>
        <taxon>Phaseoleae</taxon>
        <taxon>Clitoria</taxon>
    </lineage>
</organism>
<sequence>MKSNRNMKLEEIKDELRLSHQEPEPEQQPAAADNDTPHATVQDPPESTIEGTSTLPPAVDVPIKKKRGRPPKKPDQHTPATPTASTTGKGRWKYSSGANTI</sequence>
<reference evidence="2 3" key="1">
    <citation type="submission" date="2024-01" db="EMBL/GenBank/DDBJ databases">
        <title>The genomes of 5 underutilized Papilionoideae crops provide insights into root nodulation and disease resistance.</title>
        <authorList>
            <person name="Yuan L."/>
        </authorList>
    </citation>
    <scope>NUCLEOTIDE SEQUENCE [LARGE SCALE GENOMIC DNA]</scope>
    <source>
        <strain evidence="2">LY-2023</strain>
        <tissue evidence="2">Leaf</tissue>
    </source>
</reference>
<dbReference type="AlphaFoldDB" id="A0AAN9II47"/>
<feature type="region of interest" description="Disordered" evidence="1">
    <location>
        <begin position="1"/>
        <end position="101"/>
    </location>
</feature>
<dbReference type="EMBL" id="JAYKXN010000006">
    <property type="protein sequence ID" value="KAK7279519.1"/>
    <property type="molecule type" value="Genomic_DNA"/>
</dbReference>
<protein>
    <submittedName>
        <fullName evidence="2">Uncharacterized protein</fullName>
    </submittedName>
</protein>
<name>A0AAN9II47_CLITE</name>
<comment type="caution">
    <text evidence="2">The sequence shown here is derived from an EMBL/GenBank/DDBJ whole genome shotgun (WGS) entry which is preliminary data.</text>
</comment>